<keyword evidence="2" id="KW-0614">Plasmid</keyword>
<name>A0A375HPA0_9BURK</name>
<dbReference type="Proteomes" id="UP000255168">
    <property type="component" value="Plasmid II"/>
</dbReference>
<dbReference type="Proteomes" id="UP000256710">
    <property type="component" value="Unassembled WGS sequence"/>
</dbReference>
<geneLocation type="plasmid" evidence="3">
    <name>ii</name>
</geneLocation>
<accession>A0A375HPA0</accession>
<reference evidence="3 4" key="1">
    <citation type="submission" date="2018-01" db="EMBL/GenBank/DDBJ databases">
        <authorList>
            <person name="Clerissi C."/>
        </authorList>
    </citation>
    <scope>NUCLEOTIDE SEQUENCE [LARGE SCALE GENOMIC DNA]</scope>
    <source>
        <strain evidence="1">Cupriavidus taiwanensis STM 6082</strain>
        <strain evidence="2">Cupriavidus taiwanensis STM 6160</strain>
        <plasmid evidence="2">II</plasmid>
        <plasmid evidence="3">ii</plasmid>
    </source>
</reference>
<dbReference type="AlphaFoldDB" id="A0A375HPA0"/>
<dbReference type="EMBL" id="LT984807">
    <property type="protein sequence ID" value="SPD58684.1"/>
    <property type="molecule type" value="Genomic_DNA"/>
</dbReference>
<sequence length="72" mass="8034">MRWCRRAMPRPPATTTRVIRWSGGPWDAWWLADNPGRVSDAPQVAQALPGVTSVCNATRPVRMLDAPGRDSY</sequence>
<evidence type="ECO:0000313" key="3">
    <source>
        <dbReference type="Proteomes" id="UP000255168"/>
    </source>
</evidence>
<protein>
    <submittedName>
        <fullName evidence="2">Uncharacterized protein</fullName>
    </submittedName>
</protein>
<dbReference type="EMBL" id="OFTC01000032">
    <property type="protein sequence ID" value="SOZ37809.1"/>
    <property type="molecule type" value="Genomic_DNA"/>
</dbReference>
<gene>
    <name evidence="1" type="ORF">CBM2605_B10026</name>
    <name evidence="2" type="ORF">CBM2607_MP10086</name>
</gene>
<organism evidence="2 3">
    <name type="scientific">Cupriavidus neocaledonicus</name>
    <dbReference type="NCBI Taxonomy" id="1040979"/>
    <lineage>
        <taxon>Bacteria</taxon>
        <taxon>Pseudomonadati</taxon>
        <taxon>Pseudomonadota</taxon>
        <taxon>Betaproteobacteria</taxon>
        <taxon>Burkholderiales</taxon>
        <taxon>Burkholderiaceae</taxon>
        <taxon>Cupriavidus</taxon>
    </lineage>
</organism>
<evidence type="ECO:0000313" key="1">
    <source>
        <dbReference type="EMBL" id="SOZ37809.1"/>
    </source>
</evidence>
<evidence type="ECO:0000313" key="2">
    <source>
        <dbReference type="EMBL" id="SPD58684.1"/>
    </source>
</evidence>
<keyword evidence="4" id="KW-1185">Reference proteome</keyword>
<evidence type="ECO:0000313" key="4">
    <source>
        <dbReference type="Proteomes" id="UP000256710"/>
    </source>
</evidence>
<proteinExistence type="predicted"/>
<geneLocation type="plasmid" evidence="2">
    <name>II</name>
</geneLocation>